<feature type="transmembrane region" description="Helical" evidence="18">
    <location>
        <begin position="1242"/>
        <end position="1263"/>
    </location>
</feature>
<feature type="region of interest" description="Disordered" evidence="19">
    <location>
        <begin position="214"/>
        <end position="267"/>
    </location>
</feature>
<feature type="binding site" evidence="16">
    <location>
        <position position="867"/>
    </location>
    <ligand>
        <name>ATP</name>
        <dbReference type="ChEBI" id="CHEBI:30616"/>
    </ligand>
</feature>
<dbReference type="SFLD" id="SFLDG00002">
    <property type="entry name" value="C1.7:_P-type_atpase_like"/>
    <property type="match status" value="1"/>
</dbReference>
<evidence type="ECO:0000256" key="2">
    <source>
        <dbReference type="ARBA" id="ARBA00008109"/>
    </source>
</evidence>
<feature type="transmembrane region" description="Helical" evidence="18">
    <location>
        <begin position="553"/>
        <end position="576"/>
    </location>
</feature>
<dbReference type="Gene3D" id="2.70.150.10">
    <property type="entry name" value="Calcium-transporting ATPase, cytoplasmic transduction domain A"/>
    <property type="match status" value="1"/>
</dbReference>
<keyword evidence="5 18" id="KW-0812">Transmembrane</keyword>
<feature type="transmembrane region" description="Helical" evidence="18">
    <location>
        <begin position="510"/>
        <end position="533"/>
    </location>
</feature>
<evidence type="ECO:0000256" key="5">
    <source>
        <dbReference type="ARBA" id="ARBA00022692"/>
    </source>
</evidence>
<feature type="binding site" evidence="16">
    <location>
        <position position="626"/>
    </location>
    <ligand>
        <name>ATP</name>
        <dbReference type="ChEBI" id="CHEBI:30616"/>
    </ligand>
</feature>
<dbReference type="SFLD" id="SFLDF00027">
    <property type="entry name" value="p-type_atpase"/>
    <property type="match status" value="1"/>
</dbReference>
<evidence type="ECO:0000256" key="10">
    <source>
        <dbReference type="ARBA" id="ARBA00022967"/>
    </source>
</evidence>
<dbReference type="Proteomes" id="UP000650833">
    <property type="component" value="Unassembled WGS sequence"/>
</dbReference>
<dbReference type="EMBL" id="JAEPRC010000301">
    <property type="protein sequence ID" value="KAG2200897.1"/>
    <property type="molecule type" value="Genomic_DNA"/>
</dbReference>
<evidence type="ECO:0000256" key="8">
    <source>
        <dbReference type="ARBA" id="ARBA00022840"/>
    </source>
</evidence>
<feature type="binding site" evidence="16">
    <location>
        <position position="947"/>
    </location>
    <ligand>
        <name>ATP</name>
        <dbReference type="ChEBI" id="CHEBI:30616"/>
    </ligand>
</feature>
<dbReference type="Pfam" id="PF00122">
    <property type="entry name" value="E1-E2_ATPase"/>
    <property type="match status" value="1"/>
</dbReference>
<evidence type="ECO:0000256" key="16">
    <source>
        <dbReference type="PIRSR" id="PIRSR606539-2"/>
    </source>
</evidence>
<feature type="binding site" evidence="16">
    <location>
        <position position="949"/>
    </location>
    <ligand>
        <name>ATP</name>
        <dbReference type="ChEBI" id="CHEBI:30616"/>
    </ligand>
</feature>
<dbReference type="GO" id="GO:0005524">
    <property type="term" value="F:ATP binding"/>
    <property type="evidence" value="ECO:0007669"/>
    <property type="project" value="UniProtKB-UniRule"/>
</dbReference>
<keyword evidence="12 18" id="KW-0472">Membrane</keyword>
<evidence type="ECO:0000256" key="1">
    <source>
        <dbReference type="ARBA" id="ARBA00004127"/>
    </source>
</evidence>
<dbReference type="InterPro" id="IPR018303">
    <property type="entry name" value="ATPase_P-typ_P_site"/>
</dbReference>
<dbReference type="Gene3D" id="3.40.1110.10">
    <property type="entry name" value="Calcium-transporting ATPase, cytoplasmic domain N"/>
    <property type="match status" value="1"/>
</dbReference>
<dbReference type="InterPro" id="IPR023214">
    <property type="entry name" value="HAD_sf"/>
</dbReference>
<dbReference type="SUPFAM" id="SSF81660">
    <property type="entry name" value="Metal cation-transporting ATPase, ATP-binding domain N"/>
    <property type="match status" value="1"/>
</dbReference>
<evidence type="ECO:0000259" key="22">
    <source>
        <dbReference type="Pfam" id="PF16212"/>
    </source>
</evidence>
<feature type="transmembrane region" description="Helical" evidence="18">
    <location>
        <begin position="1270"/>
        <end position="1290"/>
    </location>
</feature>
<dbReference type="InterPro" id="IPR008250">
    <property type="entry name" value="ATPase_P-typ_transduc_dom_A_sf"/>
</dbReference>
<feature type="transmembrane region" description="Helical" evidence="18">
    <location>
        <begin position="1202"/>
        <end position="1222"/>
    </location>
</feature>
<comment type="catalytic activity">
    <reaction evidence="13 18">
        <text>ATP + H2O + phospholipidSide 1 = ADP + phosphate + phospholipidSide 2.</text>
        <dbReference type="EC" id="7.6.2.1"/>
    </reaction>
</comment>
<evidence type="ECO:0000256" key="13">
    <source>
        <dbReference type="ARBA" id="ARBA00034036"/>
    </source>
</evidence>
<dbReference type="FunFam" id="3.40.50.1000:FF:000014">
    <property type="entry name" value="Phospholipid-transporting ATPase"/>
    <property type="match status" value="1"/>
</dbReference>
<feature type="transmembrane region" description="Helical" evidence="18">
    <location>
        <begin position="93"/>
        <end position="111"/>
    </location>
</feature>
<dbReference type="SUPFAM" id="SSF81653">
    <property type="entry name" value="Calcium ATPase, transduction domain A"/>
    <property type="match status" value="1"/>
</dbReference>
<evidence type="ECO:0000259" key="20">
    <source>
        <dbReference type="Pfam" id="PF00122"/>
    </source>
</evidence>
<feature type="compositionally biased region" description="Polar residues" evidence="19">
    <location>
        <begin position="1352"/>
        <end position="1366"/>
    </location>
</feature>
<proteinExistence type="inferred from homology"/>
<comment type="caution">
    <text evidence="23">The sequence shown here is derived from an EMBL/GenBank/DDBJ whole genome shotgun (WGS) entry which is preliminary data.</text>
</comment>
<feature type="binding site" evidence="16">
    <location>
        <position position="758"/>
    </location>
    <ligand>
        <name>ATP</name>
        <dbReference type="ChEBI" id="CHEBI:30616"/>
    </ligand>
</feature>
<feature type="binding site" evidence="16">
    <location>
        <position position="1066"/>
    </location>
    <ligand>
        <name>ATP</name>
        <dbReference type="ChEBI" id="CHEBI:30616"/>
    </ligand>
</feature>
<dbReference type="GO" id="GO:0012505">
    <property type="term" value="C:endomembrane system"/>
    <property type="evidence" value="ECO:0007669"/>
    <property type="project" value="UniProtKB-SubCell"/>
</dbReference>
<dbReference type="OrthoDB" id="377733at2759"/>
<feature type="transmembrane region" description="Helical" evidence="18">
    <location>
        <begin position="1302"/>
        <end position="1320"/>
    </location>
</feature>
<evidence type="ECO:0000313" key="24">
    <source>
        <dbReference type="Proteomes" id="UP000650833"/>
    </source>
</evidence>
<comment type="subcellular location">
    <subcellularLocation>
        <location evidence="1">Endomembrane system</location>
        <topology evidence="1">Multi-pass membrane protein</topology>
    </subcellularLocation>
    <subcellularLocation>
        <location evidence="18">Membrane</location>
        <topology evidence="18">Multi-pass membrane protein</topology>
    </subcellularLocation>
</comment>
<keyword evidence="9 17" id="KW-0460">Magnesium</keyword>
<keyword evidence="11 18" id="KW-1133">Transmembrane helix</keyword>
<comment type="cofactor">
    <cofactor evidence="17">
        <name>Mg(2+)</name>
        <dbReference type="ChEBI" id="CHEBI:18420"/>
    </cofactor>
</comment>
<evidence type="ECO:0000256" key="7">
    <source>
        <dbReference type="ARBA" id="ARBA00022741"/>
    </source>
</evidence>
<evidence type="ECO:0000256" key="18">
    <source>
        <dbReference type="RuleBase" id="RU362033"/>
    </source>
</evidence>
<organism evidence="23 24">
    <name type="scientific">Mucor plumbeus</name>
    <dbReference type="NCBI Taxonomy" id="97098"/>
    <lineage>
        <taxon>Eukaryota</taxon>
        <taxon>Fungi</taxon>
        <taxon>Fungi incertae sedis</taxon>
        <taxon>Mucoromycota</taxon>
        <taxon>Mucoromycotina</taxon>
        <taxon>Mucoromycetes</taxon>
        <taxon>Mucorales</taxon>
        <taxon>Mucorineae</taxon>
        <taxon>Mucoraceae</taxon>
        <taxon>Mucor</taxon>
    </lineage>
</organism>
<feature type="binding site" evidence="16">
    <location>
        <position position="948"/>
    </location>
    <ligand>
        <name>ATP</name>
        <dbReference type="ChEBI" id="CHEBI:30616"/>
    </ligand>
</feature>
<keyword evidence="6 17" id="KW-0479">Metal-binding</keyword>
<protein>
    <recommendedName>
        <fullName evidence="18">Phospholipid-transporting ATPase</fullName>
        <ecNumber evidence="18">7.6.2.1</ecNumber>
    </recommendedName>
</protein>
<keyword evidence="10 18" id="KW-1278">Translocase</keyword>
<dbReference type="InterPro" id="IPR032631">
    <property type="entry name" value="P-type_ATPase_N"/>
</dbReference>
<sequence>MSKHLRFKALFSKKAKQKLQDENTENEIKRTESTSSYMQKRRKIYVNMSPPSSEYDDKGNLIDHSYVPNRIRTAKYTPLSFIPKNLFEQFRNIANLYFLFLVILQCIPLLGVTEPGVSAIPLIVILIITAIKDGIEDAKRNQSDQKVNRAKSLTLSHWKNVNIPEETKSSFHILHVFLGFFCTLAGVDNKFTHAYRLATAKDVPVSKVELNFDDDKSPLNEVDENASSESTSLNDDDDDDNDDDQQQQDSPDFLAPPQQKNFLGKVRQRSDTIGSAFNNMFTSATRKKIYRPGTIPHSVLHRAPTPSIRRKSSSVHPGALKCSDLPAGDPPVENCKVWWQEVQWQDLQVGDYVMIRNDEDVPADIVILSTSEKDNLCYVETQNLDGETNLKVREGLKATSELRTVHDCERAFFYFESEPPNANLYSYNGVMRWNIEQPVEDQEDQEEATVSHQKTEAVTYNNLLLRGCSLRNTRWAIGIIVFTGDDTKIMLNSGKTPSKRSKMAKATNPFVIANFGLLAILCIISSALASAFFTAPGSARFFDFGIEGSSGSYLGFITFWVTLILYQNIVPISLYISVEIVKTLAAYFIYADIDMYYEPTDTPCIPKTWNISDDLGQIEYIFSDKTGTLTQNVMEARKGTINGVSYGIGKTETSIGAEIRRGSTYSERDLDDANTSDLDDARRLMYQKQDGLFENKYVGTKPTFIDPKFFGDLGQGDAHSTAMIHFFTTLALCHTAIAERPDKQNRHIIEYKAQSPDEAALVASARDLGFVFLGRESNTLTAQIMGEKKKYELLNVLEFNSTRKRMSVIIKPHDSDKIVLLCKGADSVIYEHLCSEFGDQHELEKQQMDLQAITSDHLEDFANEGLRTLCLAYRFISPKEYKTWNRRFQEASAAIYNRDEKIEEVSEEIESNMLLMGGTAIEDRLQDGVPETIAKLAQSGIKLWVLTGDKTETAINIGYSCNLITLDMELVVVKASDREETIVELEKAIKHTDSLVGEKRCALVINGITLKYALEPKIKDLVLDLGMRCASVICCRVSPKQKAQVVNLVKKGLKVMTLAIGDGANDVSMIQEANVGVGISGVEGRQAVMASDYAIAQFRFLEKLLLVHGRWSYLRTAEMIMGFFFKNIVWTFVLFWYQIFCQFNGSMMFEYALVALYNLIFTSLPIIFLGIWDQDVNSKVSDLYPEMYRMGLRNDKFKPWRFYLTVFDAIFQSSVCFFFPYMLLLGGPLEPMGRDQNGMYELGTIISSIVVIVANLFVLTSLYSFTWIQILIFSLSILVYYAFVCIYAQFNTFIFAGQDVLFSTGFYWMVLILTIVACFIPRISAMHLLHQYYPYDNDIVREQELVLHNGRSSYNSQPGPGSSVETKFQVGDETSSNDKTKRFNSNENNSNTTSQTNYPPIQDLPNFVA</sequence>
<feature type="binding site" evidence="16">
    <location>
        <position position="799"/>
    </location>
    <ligand>
        <name>ATP</name>
        <dbReference type="ChEBI" id="CHEBI:30616"/>
    </ligand>
</feature>
<dbReference type="Gene3D" id="3.40.50.1000">
    <property type="entry name" value="HAD superfamily/HAD-like"/>
    <property type="match status" value="1"/>
</dbReference>
<keyword evidence="24" id="KW-1185">Reference proteome</keyword>
<evidence type="ECO:0000313" key="23">
    <source>
        <dbReference type="EMBL" id="KAG2200897.1"/>
    </source>
</evidence>
<evidence type="ECO:0000256" key="3">
    <source>
        <dbReference type="ARBA" id="ARBA00022448"/>
    </source>
</evidence>
<dbReference type="FunFam" id="3.40.1110.10:FF:000087">
    <property type="entry name" value="Phospholipid-transporting ATPase"/>
    <property type="match status" value="1"/>
</dbReference>
<dbReference type="InterPro" id="IPR036412">
    <property type="entry name" value="HAD-like_sf"/>
</dbReference>
<dbReference type="PANTHER" id="PTHR24092">
    <property type="entry name" value="PROBABLE PHOSPHOLIPID-TRANSPORTING ATPASE"/>
    <property type="match status" value="1"/>
</dbReference>
<comment type="similarity">
    <text evidence="2 18">Belongs to the cation transport ATPase (P-type) (TC 3.A.3) family. Type IV subfamily.</text>
</comment>
<gene>
    <name evidence="23" type="ORF">INT46_001199</name>
</gene>
<dbReference type="InterPro" id="IPR001757">
    <property type="entry name" value="P_typ_ATPase"/>
</dbReference>
<dbReference type="InterPro" id="IPR059000">
    <property type="entry name" value="ATPase_P-type_domA"/>
</dbReference>
<feature type="binding site" evidence="17">
    <location>
        <position position="624"/>
    </location>
    <ligand>
        <name>Mg(2+)</name>
        <dbReference type="ChEBI" id="CHEBI:18420"/>
    </ligand>
</feature>
<dbReference type="NCBIfam" id="TIGR01652">
    <property type="entry name" value="ATPase-Plipid"/>
    <property type="match status" value="1"/>
</dbReference>
<feature type="domain" description="P-type ATPase C-terminal" evidence="22">
    <location>
        <begin position="1088"/>
        <end position="1334"/>
    </location>
</feature>
<dbReference type="Pfam" id="PF16212">
    <property type="entry name" value="PhoLip_ATPase_C"/>
    <property type="match status" value="1"/>
</dbReference>
<dbReference type="InterPro" id="IPR044492">
    <property type="entry name" value="P_typ_ATPase_HD_dom"/>
</dbReference>
<dbReference type="GO" id="GO:0000287">
    <property type="term" value="F:magnesium ion binding"/>
    <property type="evidence" value="ECO:0007669"/>
    <property type="project" value="UniProtKB-UniRule"/>
</dbReference>
<feature type="active site" description="4-aspartylphosphate intermediate" evidence="15">
    <location>
        <position position="624"/>
    </location>
</feature>
<evidence type="ECO:0000256" key="12">
    <source>
        <dbReference type="ARBA" id="ARBA00023136"/>
    </source>
</evidence>
<evidence type="ECO:0000256" key="6">
    <source>
        <dbReference type="ARBA" id="ARBA00022723"/>
    </source>
</evidence>
<feature type="transmembrane region" description="Helical" evidence="18">
    <location>
        <begin position="1151"/>
        <end position="1172"/>
    </location>
</feature>
<dbReference type="PRINTS" id="PR00119">
    <property type="entry name" value="CATATPASE"/>
</dbReference>
<dbReference type="GO" id="GO:0016887">
    <property type="term" value="F:ATP hydrolysis activity"/>
    <property type="evidence" value="ECO:0007669"/>
    <property type="project" value="InterPro"/>
</dbReference>
<dbReference type="InterPro" id="IPR032630">
    <property type="entry name" value="P_typ_ATPase_c"/>
</dbReference>
<dbReference type="EC" id="7.6.2.1" evidence="18"/>
<keyword evidence="7 16" id="KW-0547">Nucleotide-binding</keyword>
<dbReference type="NCBIfam" id="TIGR01494">
    <property type="entry name" value="ATPase_P-type"/>
    <property type="match status" value="1"/>
</dbReference>
<dbReference type="GO" id="GO:0140326">
    <property type="term" value="F:ATPase-coupled intramembrane lipid transporter activity"/>
    <property type="evidence" value="ECO:0007669"/>
    <property type="project" value="UniProtKB-EC"/>
</dbReference>
<dbReference type="GO" id="GO:0045332">
    <property type="term" value="P:phospholipid translocation"/>
    <property type="evidence" value="ECO:0007669"/>
    <property type="project" value="TreeGrafter"/>
</dbReference>
<evidence type="ECO:0000259" key="21">
    <source>
        <dbReference type="Pfam" id="PF16209"/>
    </source>
</evidence>
<dbReference type="FunFam" id="3.40.50.1000:FF:000001">
    <property type="entry name" value="Phospholipid-transporting ATPase IC"/>
    <property type="match status" value="1"/>
</dbReference>
<feature type="binding site" evidence="17">
    <location>
        <position position="1062"/>
    </location>
    <ligand>
        <name>Mg(2+)</name>
        <dbReference type="ChEBI" id="CHEBI:18420"/>
    </ligand>
</feature>
<dbReference type="InterPro" id="IPR006539">
    <property type="entry name" value="P-type_ATPase_IV"/>
</dbReference>
<comment type="catalytic activity">
    <reaction evidence="14">
        <text>a 1,2-diacyl-sn-glycero-3-phosphoethanolamine(out) + ATP + H2O = a 1,2-diacyl-sn-glycero-3-phosphoethanolamine(in) + ADP + phosphate + H(+)</text>
        <dbReference type="Rhea" id="RHEA:66132"/>
        <dbReference type="ChEBI" id="CHEBI:15377"/>
        <dbReference type="ChEBI" id="CHEBI:15378"/>
        <dbReference type="ChEBI" id="CHEBI:30616"/>
        <dbReference type="ChEBI" id="CHEBI:43474"/>
        <dbReference type="ChEBI" id="CHEBI:64612"/>
        <dbReference type="ChEBI" id="CHEBI:456216"/>
    </reaction>
    <physiologicalReaction direction="left-to-right" evidence="14">
        <dbReference type="Rhea" id="RHEA:66133"/>
    </physiologicalReaction>
</comment>
<evidence type="ECO:0000256" key="14">
    <source>
        <dbReference type="ARBA" id="ARBA00049128"/>
    </source>
</evidence>
<dbReference type="InterPro" id="IPR023298">
    <property type="entry name" value="ATPase_P-typ_TM_dom_sf"/>
</dbReference>
<feature type="binding site" evidence="16">
    <location>
        <position position="624"/>
    </location>
    <ligand>
        <name>ATP</name>
        <dbReference type="ChEBI" id="CHEBI:30616"/>
    </ligand>
</feature>
<feature type="binding site" evidence="16">
    <location>
        <position position="1042"/>
    </location>
    <ligand>
        <name>ATP</name>
        <dbReference type="ChEBI" id="CHEBI:30616"/>
    </ligand>
</feature>
<dbReference type="SUPFAM" id="SSF56784">
    <property type="entry name" value="HAD-like"/>
    <property type="match status" value="1"/>
</dbReference>
<feature type="compositionally biased region" description="Acidic residues" evidence="19">
    <location>
        <begin position="234"/>
        <end position="246"/>
    </location>
</feature>
<feature type="binding site" evidence="16">
    <location>
        <position position="1036"/>
    </location>
    <ligand>
        <name>ATP</name>
        <dbReference type="ChEBI" id="CHEBI:30616"/>
    </ligand>
</feature>
<evidence type="ECO:0000256" key="4">
    <source>
        <dbReference type="ARBA" id="ARBA00022553"/>
    </source>
</evidence>
<evidence type="ECO:0000256" key="19">
    <source>
        <dbReference type="SAM" id="MobiDB-lite"/>
    </source>
</evidence>
<feature type="domain" description="P-type ATPase A" evidence="20">
    <location>
        <begin position="339"/>
        <end position="388"/>
    </location>
</feature>
<keyword evidence="3" id="KW-0813">Transport</keyword>
<dbReference type="PROSITE" id="PS00154">
    <property type="entry name" value="ATPASE_E1_E2"/>
    <property type="match status" value="1"/>
</dbReference>
<dbReference type="SFLD" id="SFLDS00003">
    <property type="entry name" value="Haloacid_Dehalogenase"/>
    <property type="match status" value="1"/>
</dbReference>
<dbReference type="Pfam" id="PF13246">
    <property type="entry name" value="Cation_ATPase"/>
    <property type="match status" value="1"/>
</dbReference>
<evidence type="ECO:0000256" key="17">
    <source>
        <dbReference type="PIRSR" id="PIRSR606539-3"/>
    </source>
</evidence>
<evidence type="ECO:0000256" key="15">
    <source>
        <dbReference type="PIRSR" id="PIRSR606539-1"/>
    </source>
</evidence>
<reference evidence="23" key="1">
    <citation type="submission" date="2020-12" db="EMBL/GenBank/DDBJ databases">
        <title>Metabolic potential, ecology and presence of endohyphal bacteria is reflected in genomic diversity of Mucoromycotina.</title>
        <authorList>
            <person name="Muszewska A."/>
            <person name="Okrasinska A."/>
            <person name="Steczkiewicz K."/>
            <person name="Drgas O."/>
            <person name="Orlowska M."/>
            <person name="Perlinska-Lenart U."/>
            <person name="Aleksandrzak-Piekarczyk T."/>
            <person name="Szatraj K."/>
            <person name="Zielenkiewicz U."/>
            <person name="Pilsyk S."/>
            <person name="Malc E."/>
            <person name="Mieczkowski P."/>
            <person name="Kruszewska J.S."/>
            <person name="Biernat P."/>
            <person name="Pawlowska J."/>
        </authorList>
    </citation>
    <scope>NUCLEOTIDE SEQUENCE</scope>
    <source>
        <strain evidence="23">CBS 226.32</strain>
    </source>
</reference>
<feature type="region of interest" description="Disordered" evidence="19">
    <location>
        <begin position="1352"/>
        <end position="1409"/>
    </location>
</feature>
<name>A0A8H7QY44_9FUNG</name>
<dbReference type="SUPFAM" id="SSF81665">
    <property type="entry name" value="Calcium ATPase, transmembrane domain M"/>
    <property type="match status" value="1"/>
</dbReference>
<feature type="domain" description="P-type ATPase N-terminal" evidence="21">
    <location>
        <begin position="63"/>
        <end position="116"/>
    </location>
</feature>
<keyword evidence="4" id="KW-0597">Phosphoprotein</keyword>
<accession>A0A8H7QY44</accession>
<feature type="transmembrane region" description="Helical" evidence="18">
    <location>
        <begin position="1120"/>
        <end position="1139"/>
    </location>
</feature>
<feature type="binding site" evidence="17">
    <location>
        <position position="1066"/>
    </location>
    <ligand>
        <name>Mg(2+)</name>
        <dbReference type="ChEBI" id="CHEBI:18420"/>
    </ligand>
</feature>
<feature type="binding site" evidence="17">
    <location>
        <position position="626"/>
    </location>
    <ligand>
        <name>Mg(2+)</name>
        <dbReference type="ChEBI" id="CHEBI:18420"/>
    </ligand>
</feature>
<dbReference type="CDD" id="cd02073">
    <property type="entry name" value="P-type_ATPase_APLT_Dnf-like"/>
    <property type="match status" value="1"/>
</dbReference>
<feature type="binding site" evidence="16">
    <location>
        <position position="1065"/>
    </location>
    <ligand>
        <name>ATP</name>
        <dbReference type="ChEBI" id="CHEBI:30616"/>
    </ligand>
</feature>
<keyword evidence="8 16" id="KW-0067">ATP-binding</keyword>
<feature type="compositionally biased region" description="Low complexity" evidence="19">
    <location>
        <begin position="1385"/>
        <end position="1397"/>
    </location>
</feature>
<feature type="binding site" evidence="16">
    <location>
        <position position="823"/>
    </location>
    <ligand>
        <name>ATP</name>
        <dbReference type="ChEBI" id="CHEBI:30616"/>
    </ligand>
</feature>
<evidence type="ECO:0000256" key="11">
    <source>
        <dbReference type="ARBA" id="ARBA00022989"/>
    </source>
</evidence>
<dbReference type="Pfam" id="PF16209">
    <property type="entry name" value="PhoLip_ATPase_N"/>
    <property type="match status" value="1"/>
</dbReference>
<feature type="transmembrane region" description="Helical" evidence="18">
    <location>
        <begin position="117"/>
        <end position="135"/>
    </location>
</feature>
<dbReference type="InterPro" id="IPR023299">
    <property type="entry name" value="ATPase_P-typ_cyto_dom_N"/>
</dbReference>
<feature type="binding site" evidence="16">
    <location>
        <position position="625"/>
    </location>
    <ligand>
        <name>ATP</name>
        <dbReference type="ChEBI" id="CHEBI:30616"/>
    </ligand>
</feature>
<evidence type="ECO:0000256" key="9">
    <source>
        <dbReference type="ARBA" id="ARBA00022842"/>
    </source>
</evidence>
<dbReference type="GO" id="GO:0005886">
    <property type="term" value="C:plasma membrane"/>
    <property type="evidence" value="ECO:0007669"/>
    <property type="project" value="TreeGrafter"/>
</dbReference>
<dbReference type="PANTHER" id="PTHR24092:SF180">
    <property type="entry name" value="PHOSPHOLIPID-TRANSPORTING ATPASE DNF1-RELATED"/>
    <property type="match status" value="1"/>
</dbReference>